<dbReference type="EMBL" id="UINC01129207">
    <property type="protein sequence ID" value="SVD09442.1"/>
    <property type="molecule type" value="Genomic_DNA"/>
</dbReference>
<evidence type="ECO:0000313" key="1">
    <source>
        <dbReference type="EMBL" id="SVD09442.1"/>
    </source>
</evidence>
<proteinExistence type="predicted"/>
<accession>A0A382SIR3</accession>
<protein>
    <submittedName>
        <fullName evidence="1">Uncharacterized protein</fullName>
    </submittedName>
</protein>
<feature type="non-terminal residue" evidence="1">
    <location>
        <position position="52"/>
    </location>
</feature>
<dbReference type="AlphaFoldDB" id="A0A382SIR3"/>
<gene>
    <name evidence="1" type="ORF">METZ01_LOCUS362296</name>
</gene>
<reference evidence="1" key="1">
    <citation type="submission" date="2018-05" db="EMBL/GenBank/DDBJ databases">
        <authorList>
            <person name="Lanie J.A."/>
            <person name="Ng W.-L."/>
            <person name="Kazmierczak K.M."/>
            <person name="Andrzejewski T.M."/>
            <person name="Davidsen T.M."/>
            <person name="Wayne K.J."/>
            <person name="Tettelin H."/>
            <person name="Glass J.I."/>
            <person name="Rusch D."/>
            <person name="Podicherti R."/>
            <person name="Tsui H.-C.T."/>
            <person name="Winkler M.E."/>
        </authorList>
    </citation>
    <scope>NUCLEOTIDE SEQUENCE</scope>
</reference>
<organism evidence="1">
    <name type="scientific">marine metagenome</name>
    <dbReference type="NCBI Taxonomy" id="408172"/>
    <lineage>
        <taxon>unclassified sequences</taxon>
        <taxon>metagenomes</taxon>
        <taxon>ecological metagenomes</taxon>
    </lineage>
</organism>
<name>A0A382SIR3_9ZZZZ</name>
<sequence>MKFDCLVWYSKLALSPEDNDFVSNFLEQSCKIISDEISEKSKGRYNLNIDYL</sequence>